<dbReference type="AlphaFoldDB" id="A0A136JGP9"/>
<protein>
    <recommendedName>
        <fullName evidence="3">F-box domain-containing protein</fullName>
    </recommendedName>
</protein>
<proteinExistence type="predicted"/>
<feature type="non-terminal residue" evidence="1">
    <location>
        <position position="274"/>
    </location>
</feature>
<name>A0A136JGP9_9PEZI</name>
<gene>
    <name evidence="1" type="ORF">Micbo1qcDRAFT_154872</name>
</gene>
<dbReference type="InParanoid" id="A0A136JGP9"/>
<dbReference type="Proteomes" id="UP000070501">
    <property type="component" value="Unassembled WGS sequence"/>
</dbReference>
<accession>A0A136JGP9</accession>
<evidence type="ECO:0000313" key="1">
    <source>
        <dbReference type="EMBL" id="KXJ96333.1"/>
    </source>
</evidence>
<dbReference type="EMBL" id="KQ964245">
    <property type="protein sequence ID" value="KXJ96333.1"/>
    <property type="molecule type" value="Genomic_DNA"/>
</dbReference>
<dbReference type="STRING" id="196109.A0A136JGP9"/>
<organism evidence="1 2">
    <name type="scientific">Microdochium bolleyi</name>
    <dbReference type="NCBI Taxonomy" id="196109"/>
    <lineage>
        <taxon>Eukaryota</taxon>
        <taxon>Fungi</taxon>
        <taxon>Dikarya</taxon>
        <taxon>Ascomycota</taxon>
        <taxon>Pezizomycotina</taxon>
        <taxon>Sordariomycetes</taxon>
        <taxon>Xylariomycetidae</taxon>
        <taxon>Xylariales</taxon>
        <taxon>Microdochiaceae</taxon>
        <taxon>Microdochium</taxon>
    </lineage>
</organism>
<dbReference type="OrthoDB" id="5422579at2759"/>
<evidence type="ECO:0008006" key="3">
    <source>
        <dbReference type="Google" id="ProtNLM"/>
    </source>
</evidence>
<keyword evidence="2" id="KW-1185">Reference proteome</keyword>
<evidence type="ECO:0000313" key="2">
    <source>
        <dbReference type="Proteomes" id="UP000070501"/>
    </source>
</evidence>
<reference evidence="2" key="1">
    <citation type="submission" date="2016-02" db="EMBL/GenBank/DDBJ databases">
        <title>Draft genome sequence of Microdochium bolleyi, a fungal endophyte of beachgrass.</title>
        <authorList>
            <consortium name="DOE Joint Genome Institute"/>
            <person name="David A.S."/>
            <person name="May G."/>
            <person name="Haridas S."/>
            <person name="Lim J."/>
            <person name="Wang M."/>
            <person name="Labutti K."/>
            <person name="Lipzen A."/>
            <person name="Barry K."/>
            <person name="Grigoriev I.V."/>
        </authorList>
    </citation>
    <scope>NUCLEOTIDE SEQUENCE [LARGE SCALE GENOMIC DNA]</scope>
    <source>
        <strain evidence="2">J235TASD1</strain>
    </source>
</reference>
<sequence length="274" mass="31126">MYREYCATLVEQDYMLAHDLDTATLLEVVPRFTSLREFTFSSYWEFHPKGAKTPFDGCLLFPGPTPPPRGSREAVAFLEAAAQLAASSPSGSTKLESLTLGLLSWRFFEQSDTAFLARALQTCRDLTAFRICIDTGMKERALGNDAWAPPADYDPDEDRDEEHHFGTEVAECSRVMASGMLREFLRCLQHLETLQVSFLYNSAEFEFPALLGDVIQPKHRWEFLASLKLENIACERQELLSVLKRHKDTLESLSLHSISLRSTSWLVLLPQIRK</sequence>